<organism evidence="2 3">
    <name type="scientific">Flavobacterium saliperosum</name>
    <dbReference type="NCBI Taxonomy" id="329186"/>
    <lineage>
        <taxon>Bacteria</taxon>
        <taxon>Pseudomonadati</taxon>
        <taxon>Bacteroidota</taxon>
        <taxon>Flavobacteriia</taxon>
        <taxon>Flavobacteriales</taxon>
        <taxon>Flavobacteriaceae</taxon>
        <taxon>Flavobacterium</taxon>
    </lineage>
</organism>
<feature type="transmembrane region" description="Helical" evidence="1">
    <location>
        <begin position="151"/>
        <end position="169"/>
    </location>
</feature>
<evidence type="ECO:0000256" key="1">
    <source>
        <dbReference type="SAM" id="Phobius"/>
    </source>
</evidence>
<keyword evidence="1" id="KW-0812">Transmembrane</keyword>
<feature type="transmembrane region" description="Helical" evidence="1">
    <location>
        <begin position="126"/>
        <end position="145"/>
    </location>
</feature>
<feature type="transmembrane region" description="Helical" evidence="1">
    <location>
        <begin position="215"/>
        <end position="237"/>
    </location>
</feature>
<dbReference type="EMBL" id="FMTY01000001">
    <property type="protein sequence ID" value="SCX02646.1"/>
    <property type="molecule type" value="Genomic_DNA"/>
</dbReference>
<keyword evidence="1" id="KW-0472">Membrane</keyword>
<keyword evidence="2" id="KW-0482">Metalloprotease</keyword>
<gene>
    <name evidence="2" type="ORF">SAMN02927925_00541</name>
</gene>
<dbReference type="AlphaFoldDB" id="A0A1G4V7W0"/>
<keyword evidence="2" id="KW-0645">Protease</keyword>
<evidence type="ECO:0000313" key="3">
    <source>
        <dbReference type="Proteomes" id="UP000182124"/>
    </source>
</evidence>
<dbReference type="Proteomes" id="UP000182124">
    <property type="component" value="Unassembled WGS sequence"/>
</dbReference>
<name>A0A1G4V7W0_9FLAO</name>
<reference evidence="2 3" key="1">
    <citation type="submission" date="2016-10" db="EMBL/GenBank/DDBJ databases">
        <authorList>
            <person name="de Groot N.N."/>
        </authorList>
    </citation>
    <scope>NUCLEOTIDE SEQUENCE [LARGE SCALE GENOMIC DNA]</scope>
    <source>
        <strain evidence="2 3">CGMCC 1.3801</strain>
    </source>
</reference>
<keyword evidence="2" id="KW-0378">Hydrolase</keyword>
<keyword evidence="1" id="KW-1133">Transmembrane helix</keyword>
<dbReference type="GO" id="GO:0008237">
    <property type="term" value="F:metallopeptidase activity"/>
    <property type="evidence" value="ECO:0007669"/>
    <property type="project" value="UniProtKB-KW"/>
</dbReference>
<feature type="transmembrane region" description="Helical" evidence="1">
    <location>
        <begin position="243"/>
        <end position="263"/>
    </location>
</feature>
<dbReference type="GO" id="GO:0006508">
    <property type="term" value="P:proteolysis"/>
    <property type="evidence" value="ECO:0007669"/>
    <property type="project" value="UniProtKB-KW"/>
</dbReference>
<dbReference type="STRING" id="329186.SAMN02927925_00541"/>
<dbReference type="RefSeq" id="WP_143000893.1">
    <property type="nucleotide sequence ID" value="NZ_CBCSBQ010000005.1"/>
</dbReference>
<sequence length="393" mass="46156">MSQIPKLRYKYSCIEKESDAILLIIEHETSNSYLHCSSEVIDIIELIDGKKNIKEINDILNKKNILLTEEELSDIINNRLRRLTSLKQSDDKKPVHYLYFNFTIINKKHVKKIATILAFIFKNQNFVLFSFILFIVLSATLLYSYTQTFTITSQSIFTIPLILLVTLFFHEIGHATACYSYGAENGDIGFGFYLLTPVMYADVTDVWKLPRKERFIVDIAGLYMEGLIVTLLSIVYWLTKSEILIYTTIVIIINTFINLNPFLRFDGYWMLSDITNIYNLKSVSNKRLMELVRLQNLKLKARDLFLILYASLSLLFLLWFIFYVSYYRFMDLIHFPENCYTFISEWIVNQKSNVSFWQISIPIGFYYLIINKSKLLIKLLQSKLSHEKFKSAI</sequence>
<protein>
    <submittedName>
        <fullName evidence="2">Putative peptide zinc metalloprotease protein</fullName>
    </submittedName>
</protein>
<proteinExistence type="predicted"/>
<accession>A0A1G4V7W0</accession>
<feature type="transmembrane region" description="Helical" evidence="1">
    <location>
        <begin position="304"/>
        <end position="326"/>
    </location>
</feature>
<evidence type="ECO:0000313" key="2">
    <source>
        <dbReference type="EMBL" id="SCX02646.1"/>
    </source>
</evidence>